<feature type="domain" description="DUF4097" evidence="1">
    <location>
        <begin position="30"/>
        <end position="198"/>
    </location>
</feature>
<reference evidence="2 3" key="1">
    <citation type="journal article" date="2015" name="Antonie Van Leeuwenhoek">
        <title>Oceanobacillus bengalensis sp. nov., a bacterium isolated from seawater of the Bay of Bengal.</title>
        <authorList>
            <person name="Yongchang O."/>
            <person name="Xiang W."/>
            <person name="Wang G."/>
        </authorList>
    </citation>
    <scope>NUCLEOTIDE SEQUENCE [LARGE SCALE GENOMIC DNA]</scope>
    <source>
        <strain evidence="2 3">MCCC 1K00260</strain>
    </source>
</reference>
<dbReference type="Gene3D" id="2.160.20.120">
    <property type="match status" value="2"/>
</dbReference>
<dbReference type="AlphaFoldDB" id="A0A494Z3D4"/>
<evidence type="ECO:0000259" key="1">
    <source>
        <dbReference type="Pfam" id="PF13349"/>
    </source>
</evidence>
<protein>
    <recommendedName>
        <fullName evidence="1">DUF4097 domain-containing protein</fullName>
    </recommendedName>
</protein>
<comment type="caution">
    <text evidence="2">The sequence shown here is derived from an EMBL/GenBank/DDBJ whole genome shotgun (WGS) entry which is preliminary data.</text>
</comment>
<name>A0A494Z3D4_9BACI</name>
<dbReference type="InterPro" id="IPR025164">
    <property type="entry name" value="Toastrack_DUF4097"/>
</dbReference>
<evidence type="ECO:0000313" key="3">
    <source>
        <dbReference type="Proteomes" id="UP000281813"/>
    </source>
</evidence>
<dbReference type="Proteomes" id="UP000281813">
    <property type="component" value="Unassembled WGS sequence"/>
</dbReference>
<accession>A0A494Z3D4</accession>
<proteinExistence type="predicted"/>
<keyword evidence="3" id="KW-1185">Reference proteome</keyword>
<dbReference type="PANTHER" id="PTHR34094">
    <property type="match status" value="1"/>
</dbReference>
<gene>
    <name evidence="2" type="ORF">D8M05_06060</name>
</gene>
<dbReference type="EMBL" id="RBZO01000007">
    <property type="protein sequence ID" value="RKQ16814.1"/>
    <property type="molecule type" value="Genomic_DNA"/>
</dbReference>
<evidence type="ECO:0000313" key="2">
    <source>
        <dbReference type="EMBL" id="RKQ16814.1"/>
    </source>
</evidence>
<organism evidence="2 3">
    <name type="scientific">Oceanobacillus bengalensis</name>
    <dbReference type="NCBI Taxonomy" id="1435466"/>
    <lineage>
        <taxon>Bacteria</taxon>
        <taxon>Bacillati</taxon>
        <taxon>Bacillota</taxon>
        <taxon>Bacilli</taxon>
        <taxon>Bacillales</taxon>
        <taxon>Bacillaceae</taxon>
        <taxon>Oceanobacillus</taxon>
    </lineage>
</organism>
<dbReference type="OrthoDB" id="2713845at2"/>
<dbReference type="Pfam" id="PF13349">
    <property type="entry name" value="DUF4097"/>
    <property type="match status" value="1"/>
</dbReference>
<dbReference type="PANTHER" id="PTHR34094:SF1">
    <property type="entry name" value="PROTEIN FAM185A"/>
    <property type="match status" value="1"/>
</dbReference>
<sequence length="355" mass="38240">MGCIRMKIVTFSNSAKQRLTQKESFQVEAIKKLDITTSHADVEVYIHEESVINILLETYEDGPVLIANIENDHLHITAKNPEKSMRLFSVNLPQCRLQITLPKNHIENWGIKTGSGDVYTQALSAEMVLIRTGSGDVNALGLTVEKANIAASSGDLKIHDLEVNDLEFETSSGNVKLKTVHGKNIKGTAGSGNIVIKNINGERLELDTSSGNIKLENISVDYASFRASSGDIKAEYLKADETIMKTSSGGVKVKNFSGNVKGTSSSGNVKLLCVDDGSFDIKTGSGNITVGYGHEQINTDIEVKTGSGKIKSNLPINTISKAGNKWAGNVGTAENHVHLRTGSGDVKINVMKEEV</sequence>